<accession>A0A1B6GGL2</accession>
<dbReference type="EMBL" id="GECZ01008209">
    <property type="protein sequence ID" value="JAS61560.1"/>
    <property type="molecule type" value="Transcribed_RNA"/>
</dbReference>
<dbReference type="SUPFAM" id="SSF53738">
    <property type="entry name" value="Phosphoglucomutase, first 3 domains"/>
    <property type="match status" value="1"/>
</dbReference>
<organism evidence="4">
    <name type="scientific">Cuerna arida</name>
    <dbReference type="NCBI Taxonomy" id="1464854"/>
    <lineage>
        <taxon>Eukaryota</taxon>
        <taxon>Metazoa</taxon>
        <taxon>Ecdysozoa</taxon>
        <taxon>Arthropoda</taxon>
        <taxon>Hexapoda</taxon>
        <taxon>Insecta</taxon>
        <taxon>Pterygota</taxon>
        <taxon>Neoptera</taxon>
        <taxon>Paraneoptera</taxon>
        <taxon>Hemiptera</taxon>
        <taxon>Auchenorrhyncha</taxon>
        <taxon>Membracoidea</taxon>
        <taxon>Cicadellidae</taxon>
        <taxon>Cicadellinae</taxon>
        <taxon>Proconiini</taxon>
        <taxon>Cuerna</taxon>
    </lineage>
</organism>
<dbReference type="PANTHER" id="PTHR45745:SF1">
    <property type="entry name" value="PHOSPHOGLUCOMUTASE 2B-RELATED"/>
    <property type="match status" value="1"/>
</dbReference>
<name>A0A1B6GGL2_9HEMI</name>
<dbReference type="GO" id="GO:0005634">
    <property type="term" value="C:nucleus"/>
    <property type="evidence" value="ECO:0007669"/>
    <property type="project" value="TreeGrafter"/>
</dbReference>
<dbReference type="PANTHER" id="PTHR45745">
    <property type="entry name" value="PHOSPHOMANNOMUTASE 45A"/>
    <property type="match status" value="1"/>
</dbReference>
<sequence>RHSVKWAINKNPFPVVVMSPTEHNVVISTGNIELDARLQQWFEWNKNEDQNREVREMIEKQEITTLCKLFLERMQFGTAGLRGRMGPGFAQMNDLIVIQTAQGLL</sequence>
<dbReference type="AlphaFoldDB" id="A0A1B6GGL2"/>
<keyword evidence="3" id="KW-0413">Isomerase</keyword>
<protein>
    <submittedName>
        <fullName evidence="4">Uncharacterized protein</fullName>
    </submittedName>
</protein>
<proteinExistence type="predicted"/>
<dbReference type="GO" id="GO:0046872">
    <property type="term" value="F:metal ion binding"/>
    <property type="evidence" value="ECO:0007669"/>
    <property type="project" value="UniProtKB-KW"/>
</dbReference>
<keyword evidence="1" id="KW-0479">Metal-binding</keyword>
<dbReference type="GO" id="GO:0005975">
    <property type="term" value="P:carbohydrate metabolic process"/>
    <property type="evidence" value="ECO:0007669"/>
    <property type="project" value="InterPro"/>
</dbReference>
<evidence type="ECO:0000256" key="3">
    <source>
        <dbReference type="ARBA" id="ARBA00023235"/>
    </source>
</evidence>
<reference evidence="4" key="1">
    <citation type="submission" date="2015-11" db="EMBL/GenBank/DDBJ databases">
        <title>De novo transcriptome assembly of four potential Pierce s Disease insect vectors from Arizona vineyards.</title>
        <authorList>
            <person name="Tassone E.E."/>
        </authorList>
    </citation>
    <scope>NUCLEOTIDE SEQUENCE</scope>
</reference>
<dbReference type="Gene3D" id="3.40.120.10">
    <property type="entry name" value="Alpha-D-Glucose-1,6-Bisphosphate, subunit A, domain 3"/>
    <property type="match status" value="1"/>
</dbReference>
<evidence type="ECO:0000313" key="4">
    <source>
        <dbReference type="EMBL" id="JAS61560.1"/>
    </source>
</evidence>
<feature type="non-terminal residue" evidence="4">
    <location>
        <position position="105"/>
    </location>
</feature>
<dbReference type="GO" id="GO:0006166">
    <property type="term" value="P:purine ribonucleoside salvage"/>
    <property type="evidence" value="ECO:0007669"/>
    <property type="project" value="TreeGrafter"/>
</dbReference>
<dbReference type="GO" id="GO:0008973">
    <property type="term" value="F:phosphopentomutase activity"/>
    <property type="evidence" value="ECO:0007669"/>
    <property type="project" value="TreeGrafter"/>
</dbReference>
<evidence type="ECO:0000256" key="2">
    <source>
        <dbReference type="ARBA" id="ARBA00022842"/>
    </source>
</evidence>
<evidence type="ECO:0000256" key="1">
    <source>
        <dbReference type="ARBA" id="ARBA00022723"/>
    </source>
</evidence>
<gene>
    <name evidence="4" type="ORF">g.44184</name>
</gene>
<feature type="non-terminal residue" evidence="4">
    <location>
        <position position="1"/>
    </location>
</feature>
<keyword evidence="2" id="KW-0460">Magnesium</keyword>
<dbReference type="InterPro" id="IPR016055">
    <property type="entry name" value="A-D-PHexomutase_a/b/a-I/II/III"/>
</dbReference>